<evidence type="ECO:0000256" key="4">
    <source>
        <dbReference type="ARBA" id="ARBA00022842"/>
    </source>
</evidence>
<reference evidence="6" key="1">
    <citation type="journal article" date="2014" name="Int. J. Syst. Evol. Microbiol.">
        <title>Complete genome of a new Firmicutes species belonging to the dominant human colonic microbiota ('Ruminococcus bicirculans') reveals two chromosomes and a selective capacity to utilize plant glucans.</title>
        <authorList>
            <consortium name="NISC Comparative Sequencing Program"/>
            <person name="Wegmann U."/>
            <person name="Louis P."/>
            <person name="Goesmann A."/>
            <person name="Henrissat B."/>
            <person name="Duncan S.H."/>
            <person name="Flint H.J."/>
        </authorList>
    </citation>
    <scope>NUCLEOTIDE SEQUENCE</scope>
    <source>
        <strain evidence="6">JCM 17590</strain>
    </source>
</reference>
<accession>A0ABP7ZL84</accession>
<comment type="caution">
    <text evidence="6">The sequence shown here is derived from an EMBL/GenBank/DDBJ whole genome shotgun (WGS) entry which is preliminary data.</text>
</comment>
<dbReference type="Proteomes" id="UP001415169">
    <property type="component" value="Unassembled WGS sequence"/>
</dbReference>
<keyword evidence="2" id="KW-0479">Metal-binding</keyword>
<dbReference type="CDD" id="cd18682">
    <property type="entry name" value="PIN_VapC-like"/>
    <property type="match status" value="1"/>
</dbReference>
<dbReference type="InterPro" id="IPR029060">
    <property type="entry name" value="PIN-like_dom_sf"/>
</dbReference>
<evidence type="ECO:0000259" key="5">
    <source>
        <dbReference type="Pfam" id="PF01850"/>
    </source>
</evidence>
<sequence>MTGAVFDASALIALLKREPGWEGVEHALTTGGFCSAANWAEVAQKVKAFDFPWDTARGFLRSYGLTVVPVLEDDAERAAQLWKAGEGLSLADRLCLALADRLQLPALTADRAWVGKHPRAELIR</sequence>
<evidence type="ECO:0000256" key="2">
    <source>
        <dbReference type="ARBA" id="ARBA00022723"/>
    </source>
</evidence>
<dbReference type="Gene3D" id="3.40.50.1010">
    <property type="entry name" value="5'-nuclease"/>
    <property type="match status" value="1"/>
</dbReference>
<reference evidence="6" key="2">
    <citation type="submission" date="2023-12" db="EMBL/GenBank/DDBJ databases">
        <authorList>
            <person name="Sun Q."/>
            <person name="Inoue M."/>
        </authorList>
    </citation>
    <scope>NUCLEOTIDE SEQUENCE</scope>
    <source>
        <strain evidence="6">JCM 17590</strain>
    </source>
</reference>
<feature type="domain" description="PIN" evidence="5">
    <location>
        <begin position="5"/>
        <end position="112"/>
    </location>
</feature>
<evidence type="ECO:0000256" key="1">
    <source>
        <dbReference type="ARBA" id="ARBA00022722"/>
    </source>
</evidence>
<dbReference type="SUPFAM" id="SSF88723">
    <property type="entry name" value="PIN domain-like"/>
    <property type="match status" value="1"/>
</dbReference>
<keyword evidence="7" id="KW-1185">Reference proteome</keyword>
<dbReference type="InterPro" id="IPR002716">
    <property type="entry name" value="PIN_dom"/>
</dbReference>
<keyword evidence="1" id="KW-0540">Nuclease</keyword>
<dbReference type="RefSeq" id="WP_344791833.1">
    <property type="nucleotide sequence ID" value="NZ_BAABBV010000001.1"/>
</dbReference>
<dbReference type="EMBL" id="BAABBV010000001">
    <property type="protein sequence ID" value="GAA4162716.1"/>
    <property type="molecule type" value="Genomic_DNA"/>
</dbReference>
<evidence type="ECO:0000313" key="7">
    <source>
        <dbReference type="Proteomes" id="UP001415169"/>
    </source>
</evidence>
<keyword evidence="4" id="KW-0460">Magnesium</keyword>
<evidence type="ECO:0000256" key="3">
    <source>
        <dbReference type="ARBA" id="ARBA00022801"/>
    </source>
</evidence>
<gene>
    <name evidence="6" type="ORF">GCM10022286_22060</name>
</gene>
<evidence type="ECO:0000313" key="6">
    <source>
        <dbReference type="EMBL" id="GAA4162716.1"/>
    </source>
</evidence>
<name>A0ABP7ZL84_9MICO</name>
<keyword evidence="3" id="KW-0378">Hydrolase</keyword>
<proteinExistence type="predicted"/>
<protein>
    <recommendedName>
        <fullName evidence="5">PIN domain-containing protein</fullName>
    </recommendedName>
</protein>
<organism evidence="6 7">
    <name type="scientific">Gryllotalpicola daejeonensis</name>
    <dbReference type="NCBI Taxonomy" id="993087"/>
    <lineage>
        <taxon>Bacteria</taxon>
        <taxon>Bacillati</taxon>
        <taxon>Actinomycetota</taxon>
        <taxon>Actinomycetes</taxon>
        <taxon>Micrococcales</taxon>
        <taxon>Microbacteriaceae</taxon>
        <taxon>Gryllotalpicola</taxon>
    </lineage>
</organism>
<dbReference type="Pfam" id="PF01850">
    <property type="entry name" value="PIN"/>
    <property type="match status" value="1"/>
</dbReference>